<proteinExistence type="predicted"/>
<dbReference type="EMBL" id="CP126101">
    <property type="protein sequence ID" value="WHY51124.1"/>
    <property type="molecule type" value="Genomic_DNA"/>
</dbReference>
<reference evidence="4" key="1">
    <citation type="submission" date="2023-05" db="EMBL/GenBank/DDBJ databases">
        <title>Comparative genomics of Bacillaceae isolates and their secondary metabolite potential.</title>
        <authorList>
            <person name="Song L."/>
            <person name="Nielsen L.J."/>
            <person name="Mohite O."/>
            <person name="Xu X."/>
            <person name="Weber T."/>
            <person name="Kovacs A.T."/>
        </authorList>
    </citation>
    <scope>NUCLEOTIDE SEQUENCE</scope>
    <source>
        <strain evidence="4">LY1</strain>
    </source>
</reference>
<evidence type="ECO:0000313" key="4">
    <source>
        <dbReference type="EMBL" id="WHY51124.1"/>
    </source>
</evidence>
<feature type="domain" description="Periplasmic copper-binding protein NosD beta helix" evidence="3">
    <location>
        <begin position="130"/>
        <end position="323"/>
    </location>
</feature>
<feature type="chain" id="PRO_5043679719" evidence="2">
    <location>
        <begin position="21"/>
        <end position="423"/>
    </location>
</feature>
<evidence type="ECO:0000259" key="3">
    <source>
        <dbReference type="Pfam" id="PF05048"/>
    </source>
</evidence>
<dbReference type="SMART" id="SM00710">
    <property type="entry name" value="PbH1"/>
    <property type="match status" value="7"/>
</dbReference>
<name>A0AAX3WWJ6_9BACI</name>
<dbReference type="AlphaFoldDB" id="A0AAX3WWJ6"/>
<keyword evidence="1" id="KW-0677">Repeat</keyword>
<dbReference type="PANTHER" id="PTHR22990:SF15">
    <property type="entry name" value="F-BOX ONLY PROTEIN 10"/>
    <property type="match status" value="1"/>
</dbReference>
<dbReference type="InterPro" id="IPR012334">
    <property type="entry name" value="Pectin_lyas_fold"/>
</dbReference>
<organism evidence="4 5">
    <name type="scientific">Lysinibacillus pakistanensis</name>
    <dbReference type="NCBI Taxonomy" id="759811"/>
    <lineage>
        <taxon>Bacteria</taxon>
        <taxon>Bacillati</taxon>
        <taxon>Bacillota</taxon>
        <taxon>Bacilli</taxon>
        <taxon>Bacillales</taxon>
        <taxon>Bacillaceae</taxon>
        <taxon>Lysinibacillus</taxon>
    </lineage>
</organism>
<feature type="signal peptide" evidence="2">
    <location>
        <begin position="1"/>
        <end position="20"/>
    </location>
</feature>
<gene>
    <name evidence="4" type="ORF">QNH24_23090</name>
</gene>
<dbReference type="InterPro" id="IPR011050">
    <property type="entry name" value="Pectin_lyase_fold/virulence"/>
</dbReference>
<evidence type="ECO:0000256" key="2">
    <source>
        <dbReference type="SAM" id="SignalP"/>
    </source>
</evidence>
<dbReference type="PANTHER" id="PTHR22990">
    <property type="entry name" value="F-BOX ONLY PROTEIN"/>
    <property type="match status" value="1"/>
</dbReference>
<evidence type="ECO:0000313" key="5">
    <source>
        <dbReference type="Proteomes" id="UP001178322"/>
    </source>
</evidence>
<dbReference type="RefSeq" id="WP_283869724.1">
    <property type="nucleotide sequence ID" value="NZ_CP126101.1"/>
</dbReference>
<protein>
    <submittedName>
        <fullName evidence="4">NosD domain-containing protein</fullName>
    </submittedName>
</protein>
<dbReference type="Proteomes" id="UP001178322">
    <property type="component" value="Chromosome"/>
</dbReference>
<dbReference type="InterPro" id="IPR007742">
    <property type="entry name" value="NosD_dom"/>
</dbReference>
<sequence>MKKIGLALLFFLFMSPIVYAEFDIQEAIDAASPGEVIHIPAGHYQGNFVVTKPLTLLGEEGTEFISKNNDPALRIENTATISISNVELSGKSKAIVASNVDGLELSNIYIKDAYTGVHIQRSKNIHIHDIQVTGSEGHYAEKGNGIAIYKSEDILIENNLIEQMQDGIYVEEVNSIVVQHNNVTQSRYATHFMYTRDAKAFFNNYLSNVTGFMVMMTTGILLENNTVENHSDYNGYGMLLYDVQRASIAKNIIKNNRTGLALQKSSMIQIDTNNFQMNQTAVEGTKVSNNTKASNNSFTGNILTARSDQLGFQLQSNYYDDYTGIDIEGNGYGDVPYVAMSSFGQWMVRQPVYQYFVASPSVVLLTTLDQQINKTESRVLVDHTPRLVTEHEIENNKLNVIQTLAGLLLLVGSLWLWKRGITK</sequence>
<dbReference type="SUPFAM" id="SSF51126">
    <property type="entry name" value="Pectin lyase-like"/>
    <property type="match status" value="1"/>
</dbReference>
<accession>A0AAX3WWJ6</accession>
<keyword evidence="2" id="KW-0732">Signal</keyword>
<dbReference type="InterPro" id="IPR006626">
    <property type="entry name" value="PbH1"/>
</dbReference>
<evidence type="ECO:0000256" key="1">
    <source>
        <dbReference type="ARBA" id="ARBA00022737"/>
    </source>
</evidence>
<dbReference type="Gene3D" id="2.160.20.10">
    <property type="entry name" value="Single-stranded right-handed beta-helix, Pectin lyase-like"/>
    <property type="match status" value="1"/>
</dbReference>
<dbReference type="Pfam" id="PF05048">
    <property type="entry name" value="NosD"/>
    <property type="match status" value="1"/>
</dbReference>
<dbReference type="InterPro" id="IPR051550">
    <property type="entry name" value="SCF-Subunits/Alg-Epimerases"/>
</dbReference>